<keyword evidence="9" id="KW-0406">Ion transport</keyword>
<evidence type="ECO:0000256" key="11">
    <source>
        <dbReference type="ARBA" id="ARBA00023136"/>
    </source>
</evidence>
<evidence type="ECO:0000256" key="6">
    <source>
        <dbReference type="ARBA" id="ARBA00022692"/>
    </source>
</evidence>
<dbReference type="Pfam" id="PF07715">
    <property type="entry name" value="Plug"/>
    <property type="match status" value="1"/>
</dbReference>
<dbReference type="EMBL" id="RJVO01000002">
    <property type="protein sequence ID" value="ROH91901.1"/>
    <property type="molecule type" value="Genomic_DNA"/>
</dbReference>
<comment type="caution">
    <text evidence="20">The sequence shown here is derived from an EMBL/GenBank/DDBJ whole genome shotgun (WGS) entry which is preliminary data.</text>
</comment>
<feature type="domain" description="TonB-dependent receptor plug" evidence="19">
    <location>
        <begin position="69"/>
        <end position="167"/>
    </location>
</feature>
<dbReference type="AlphaFoldDB" id="A0A3N0VGT9"/>
<sequence length="762" mass="81975">MKFRKSPMTAAAAAVLAIYALPGAAQDAAAGAAPTPEAATQLEGVKVQYEAVSPYKAEEISSPKYTAPLRDTPKSVTVIPSQLIQDVAATSLQEALRTVPGITFMAGEGGQPIADRPVIRGLNSANSLFIDGIRDIGSQTRDVFALDGIEVTKGADSAFGGRGSGGGSVNLVSKQAKAEDFANASLLLGTADTLRATVDRNWKVNEHTAARLNVMGNHAGVAGRDSAVVSDKWGAAGALAFGLGSPTRISLDYYHLSDDGMPDYSIPYDLATGLPVTETLGVDRKNFYGLKNRDFLNTQTDIGTVSISHDLSPATTLSSSTRYGISSNDYLVSNPDDSAGNVANGLVYRSPKSRISETETFANLTTLSTRFDTGFIKHSLSTGVEFSREQRDQDTYTVNRVPAGTARVCTQALQDSKDCASLYNPNPNDLWLGQVLPTNTPTHFTTTAGALFAFDTLELHKQWLVNLGLRWDSYETEAQRNAGATPATTPVPVAALYASREDNFLNYQLGLIYKPVETGSIYLAYSTESTPQAIAAGDEDAVTAVNAVGKPEKARTAELGAKWELFGQRLLLTGALFDTERKDALLQLDTTTYQQVGKTRVRGFELSASGNLSDNWSLFGGYSYLDSKLVRGSLYIAAPSEILDPSQGKQLPNTPKHSLSLASTYKFLQKYSVGGGAYYVSEVYGSTQTTRNTSTGVVSIPKHVPDYWRFDLNAGWQVNPNIGLQFNVQNLLDEVYYTKAYSNHYAALGTGRQYLLTANFSF</sequence>
<feature type="domain" description="TonB-dependent receptor-like beta-barrel" evidence="18">
    <location>
        <begin position="244"/>
        <end position="731"/>
    </location>
</feature>
<dbReference type="Gene3D" id="2.170.130.10">
    <property type="entry name" value="TonB-dependent receptor, plug domain"/>
    <property type="match status" value="1"/>
</dbReference>
<dbReference type="InterPro" id="IPR012910">
    <property type="entry name" value="Plug_dom"/>
</dbReference>
<evidence type="ECO:0000256" key="7">
    <source>
        <dbReference type="ARBA" id="ARBA00022729"/>
    </source>
</evidence>
<dbReference type="InterPro" id="IPR036942">
    <property type="entry name" value="Beta-barrel_TonB_sf"/>
</dbReference>
<dbReference type="GO" id="GO:0009279">
    <property type="term" value="C:cell outer membrane"/>
    <property type="evidence" value="ECO:0007669"/>
    <property type="project" value="UniProtKB-SubCell"/>
</dbReference>
<keyword evidence="13 14" id="KW-0998">Cell outer membrane</keyword>
<accession>A0A3N0VGT9</accession>
<evidence type="ECO:0000256" key="8">
    <source>
        <dbReference type="ARBA" id="ARBA00023004"/>
    </source>
</evidence>
<dbReference type="FunCoup" id="A0A3N0VGT9">
    <property type="interactions" value="110"/>
</dbReference>
<dbReference type="RefSeq" id="WP_123210945.1">
    <property type="nucleotide sequence ID" value="NZ_RJVO01000002.1"/>
</dbReference>
<dbReference type="CDD" id="cd01347">
    <property type="entry name" value="ligand_gated_channel"/>
    <property type="match status" value="1"/>
</dbReference>
<evidence type="ECO:0000256" key="16">
    <source>
        <dbReference type="RuleBase" id="RU003357"/>
    </source>
</evidence>
<feature type="short sequence motif" description="TonB C-terminal box" evidence="15">
    <location>
        <begin position="745"/>
        <end position="762"/>
    </location>
</feature>
<name>A0A3N0VGT9_9GAMM</name>
<evidence type="ECO:0000256" key="2">
    <source>
        <dbReference type="ARBA" id="ARBA00009810"/>
    </source>
</evidence>
<dbReference type="Gene3D" id="2.40.170.20">
    <property type="entry name" value="TonB-dependent receptor, beta-barrel domain"/>
    <property type="match status" value="1"/>
</dbReference>
<dbReference type="InParanoid" id="A0A3N0VGT9"/>
<evidence type="ECO:0000256" key="5">
    <source>
        <dbReference type="ARBA" id="ARBA00022496"/>
    </source>
</evidence>
<dbReference type="InterPro" id="IPR010917">
    <property type="entry name" value="TonB_rcpt_CS"/>
</dbReference>
<dbReference type="SUPFAM" id="SSF56935">
    <property type="entry name" value="Porins"/>
    <property type="match status" value="1"/>
</dbReference>
<evidence type="ECO:0000256" key="17">
    <source>
        <dbReference type="SAM" id="SignalP"/>
    </source>
</evidence>
<evidence type="ECO:0000313" key="20">
    <source>
        <dbReference type="EMBL" id="ROH91901.1"/>
    </source>
</evidence>
<keyword evidence="5" id="KW-0410">Iron transport</keyword>
<dbReference type="Proteomes" id="UP000282106">
    <property type="component" value="Unassembled WGS sequence"/>
</dbReference>
<dbReference type="NCBIfam" id="TIGR01783">
    <property type="entry name" value="TonB-siderophor"/>
    <property type="match status" value="1"/>
</dbReference>
<gene>
    <name evidence="20" type="ORF">ED208_05890</name>
</gene>
<dbReference type="GO" id="GO:0038023">
    <property type="term" value="F:signaling receptor activity"/>
    <property type="evidence" value="ECO:0007669"/>
    <property type="project" value="InterPro"/>
</dbReference>
<reference evidence="20 21" key="1">
    <citation type="submission" date="2018-10" db="EMBL/GenBank/DDBJ databases">
        <authorList>
            <person name="Chen W.-M."/>
        </authorList>
    </citation>
    <scope>NUCLEOTIDE SEQUENCE [LARGE SCALE GENOMIC DNA]</scope>
    <source>
        <strain evidence="20 21">THS-13</strain>
    </source>
</reference>
<dbReference type="PANTHER" id="PTHR32552:SF89">
    <property type="entry name" value="CATECHOLATE SIDEROPHORE RECEPTOR FIU"/>
    <property type="match status" value="1"/>
</dbReference>
<comment type="similarity">
    <text evidence="2 14 16">Belongs to the TonB-dependent receptor family.</text>
</comment>
<organism evidence="20 21">
    <name type="scientific">Stagnimonas aquatica</name>
    <dbReference type="NCBI Taxonomy" id="2689987"/>
    <lineage>
        <taxon>Bacteria</taxon>
        <taxon>Pseudomonadati</taxon>
        <taxon>Pseudomonadota</taxon>
        <taxon>Gammaproteobacteria</taxon>
        <taxon>Nevskiales</taxon>
        <taxon>Nevskiaceae</taxon>
        <taxon>Stagnimonas</taxon>
    </lineage>
</organism>
<dbReference type="GO" id="GO:0015891">
    <property type="term" value="P:siderophore transport"/>
    <property type="evidence" value="ECO:0007669"/>
    <property type="project" value="InterPro"/>
</dbReference>
<dbReference type="PANTHER" id="PTHR32552">
    <property type="entry name" value="FERRICHROME IRON RECEPTOR-RELATED"/>
    <property type="match status" value="1"/>
</dbReference>
<evidence type="ECO:0000256" key="15">
    <source>
        <dbReference type="PROSITE-ProRule" id="PRU10144"/>
    </source>
</evidence>
<evidence type="ECO:0000256" key="10">
    <source>
        <dbReference type="ARBA" id="ARBA00023077"/>
    </source>
</evidence>
<evidence type="ECO:0000256" key="9">
    <source>
        <dbReference type="ARBA" id="ARBA00023065"/>
    </source>
</evidence>
<evidence type="ECO:0000259" key="19">
    <source>
        <dbReference type="Pfam" id="PF07715"/>
    </source>
</evidence>
<dbReference type="GO" id="GO:0015344">
    <property type="term" value="F:siderophore uptake transmembrane transporter activity"/>
    <property type="evidence" value="ECO:0007669"/>
    <property type="project" value="TreeGrafter"/>
</dbReference>
<evidence type="ECO:0000256" key="14">
    <source>
        <dbReference type="PROSITE-ProRule" id="PRU01360"/>
    </source>
</evidence>
<comment type="subcellular location">
    <subcellularLocation>
        <location evidence="1 14">Cell outer membrane</location>
        <topology evidence="1 14">Multi-pass membrane protein</topology>
    </subcellularLocation>
</comment>
<keyword evidence="8" id="KW-0408">Iron</keyword>
<evidence type="ECO:0000259" key="18">
    <source>
        <dbReference type="Pfam" id="PF00593"/>
    </source>
</evidence>
<keyword evidence="12 20" id="KW-0675">Receptor</keyword>
<keyword evidence="10 16" id="KW-0798">TonB box</keyword>
<evidence type="ECO:0000313" key="21">
    <source>
        <dbReference type="Proteomes" id="UP000282106"/>
    </source>
</evidence>
<dbReference type="PROSITE" id="PS01156">
    <property type="entry name" value="TONB_DEPENDENT_REC_2"/>
    <property type="match status" value="1"/>
</dbReference>
<evidence type="ECO:0000256" key="4">
    <source>
        <dbReference type="ARBA" id="ARBA00022452"/>
    </source>
</evidence>
<dbReference type="InterPro" id="IPR039426">
    <property type="entry name" value="TonB-dep_rcpt-like"/>
</dbReference>
<keyword evidence="3 14" id="KW-0813">Transport</keyword>
<feature type="signal peptide" evidence="17">
    <location>
        <begin position="1"/>
        <end position="25"/>
    </location>
</feature>
<keyword evidence="6 14" id="KW-0812">Transmembrane</keyword>
<evidence type="ECO:0000256" key="12">
    <source>
        <dbReference type="ARBA" id="ARBA00023170"/>
    </source>
</evidence>
<protein>
    <submittedName>
        <fullName evidence="20">TonB-dependent siderophore receptor</fullName>
    </submittedName>
</protein>
<proteinExistence type="inferred from homology"/>
<feature type="chain" id="PRO_5018222265" evidence="17">
    <location>
        <begin position="26"/>
        <end position="762"/>
    </location>
</feature>
<dbReference type="InterPro" id="IPR010105">
    <property type="entry name" value="TonB_sidphr_rcpt"/>
</dbReference>
<dbReference type="PROSITE" id="PS52016">
    <property type="entry name" value="TONB_DEPENDENT_REC_3"/>
    <property type="match status" value="1"/>
</dbReference>
<dbReference type="InterPro" id="IPR000531">
    <property type="entry name" value="Beta-barrel_TonB"/>
</dbReference>
<evidence type="ECO:0000256" key="1">
    <source>
        <dbReference type="ARBA" id="ARBA00004571"/>
    </source>
</evidence>
<keyword evidence="7 17" id="KW-0732">Signal</keyword>
<evidence type="ECO:0000256" key="3">
    <source>
        <dbReference type="ARBA" id="ARBA00022448"/>
    </source>
</evidence>
<evidence type="ECO:0000256" key="13">
    <source>
        <dbReference type="ARBA" id="ARBA00023237"/>
    </source>
</evidence>
<keyword evidence="4 14" id="KW-1134">Transmembrane beta strand</keyword>
<dbReference type="Pfam" id="PF00593">
    <property type="entry name" value="TonB_dep_Rec_b-barrel"/>
    <property type="match status" value="1"/>
</dbReference>
<keyword evidence="11 14" id="KW-0472">Membrane</keyword>
<keyword evidence="21" id="KW-1185">Reference proteome</keyword>
<dbReference type="InterPro" id="IPR037066">
    <property type="entry name" value="Plug_dom_sf"/>
</dbReference>